<dbReference type="SUPFAM" id="SSF53383">
    <property type="entry name" value="PLP-dependent transferases"/>
    <property type="match status" value="1"/>
</dbReference>
<dbReference type="EMBL" id="JAVHJV010000002">
    <property type="protein sequence ID" value="KAK5944930.1"/>
    <property type="molecule type" value="Genomic_DNA"/>
</dbReference>
<dbReference type="GeneID" id="89995581"/>
<evidence type="ECO:0000313" key="3">
    <source>
        <dbReference type="Proteomes" id="UP001334248"/>
    </source>
</evidence>
<dbReference type="InterPro" id="IPR015421">
    <property type="entry name" value="PyrdxlP-dep_Trfase_major"/>
</dbReference>
<sequence length="205" mass="22315">MVENISNIFDADECPSMILTAMQGIIDQYGHAGSSEREHPIETATTGSSEAIYRGGLALTRRLQEKRDEKARGKSKPKIVIGANTQVALGKVASYFEVEVRSCQSAKRAITASIANRSRRTLTRPQSASSSSLEARTLDITSQSRRFRRFWMSTKRRMATDIPVHAGAASGGFLAPLLMPRQASSGIFGTPEWSLSSFNAGTMSI</sequence>
<evidence type="ECO:0000313" key="2">
    <source>
        <dbReference type="EMBL" id="KAK5944930.1"/>
    </source>
</evidence>
<keyword evidence="3" id="KW-1185">Reference proteome</keyword>
<keyword evidence="2" id="KW-0456">Lyase</keyword>
<organism evidence="2 3">
    <name type="scientific">Knufia obscura</name>
    <dbReference type="NCBI Taxonomy" id="1635080"/>
    <lineage>
        <taxon>Eukaryota</taxon>
        <taxon>Fungi</taxon>
        <taxon>Dikarya</taxon>
        <taxon>Ascomycota</taxon>
        <taxon>Pezizomycotina</taxon>
        <taxon>Eurotiomycetes</taxon>
        <taxon>Chaetothyriomycetidae</taxon>
        <taxon>Chaetothyriales</taxon>
        <taxon>Trichomeriaceae</taxon>
        <taxon>Knufia</taxon>
    </lineage>
</organism>
<dbReference type="Gene3D" id="3.40.640.10">
    <property type="entry name" value="Type I PLP-dependent aspartate aminotransferase-like (Major domain)"/>
    <property type="match status" value="1"/>
</dbReference>
<dbReference type="PANTHER" id="PTHR43321">
    <property type="entry name" value="GLUTAMATE DECARBOXYLASE"/>
    <property type="match status" value="1"/>
</dbReference>
<reference evidence="2 3" key="1">
    <citation type="journal article" date="2023" name="Res Sq">
        <title>Genomic and morphological characterization of Knufia obscura isolated from the Mars 2020 spacecraft assembly facility.</title>
        <authorList>
            <person name="Chander A.M."/>
            <person name="Teixeira M.M."/>
            <person name="Singh N.K."/>
            <person name="Williams M.P."/>
            <person name="Parker C.W."/>
            <person name="Leo P."/>
            <person name="Stajich J.E."/>
            <person name="Torok T."/>
            <person name="Tighe S."/>
            <person name="Mason C.E."/>
            <person name="Venkateswaran K."/>
        </authorList>
    </citation>
    <scope>NUCLEOTIDE SEQUENCE [LARGE SCALE GENOMIC DNA]</scope>
    <source>
        <strain evidence="2 3">CCFEE 5817</strain>
    </source>
</reference>
<dbReference type="RefSeq" id="XP_064733020.1">
    <property type="nucleotide sequence ID" value="XM_064870567.1"/>
</dbReference>
<name>A0ABR0RX91_9EURO</name>
<dbReference type="EC" id="4.1.1.15" evidence="2"/>
<protein>
    <submittedName>
        <fullName evidence="2">Glutamate decarboxylase gad1</fullName>
        <ecNumber evidence="2">4.1.1.15</ecNumber>
    </submittedName>
</protein>
<dbReference type="InterPro" id="IPR015424">
    <property type="entry name" value="PyrdxlP-dep_Trfase"/>
</dbReference>
<dbReference type="InterPro" id="IPR010107">
    <property type="entry name" value="Glutamate_decarboxylase"/>
</dbReference>
<evidence type="ECO:0000256" key="1">
    <source>
        <dbReference type="ARBA" id="ARBA00009533"/>
    </source>
</evidence>
<comment type="similarity">
    <text evidence="1">Belongs to the group II decarboxylase family.</text>
</comment>
<gene>
    <name evidence="2" type="primary">GAD1</name>
    <name evidence="2" type="ORF">PMZ80_002132</name>
</gene>
<accession>A0ABR0RX91</accession>
<dbReference type="PANTHER" id="PTHR43321:SF3">
    <property type="entry name" value="GLUTAMATE DECARBOXYLASE"/>
    <property type="match status" value="1"/>
</dbReference>
<dbReference type="GO" id="GO:0004351">
    <property type="term" value="F:glutamate decarboxylase activity"/>
    <property type="evidence" value="ECO:0007669"/>
    <property type="project" value="UniProtKB-EC"/>
</dbReference>
<proteinExistence type="inferred from homology"/>
<comment type="caution">
    <text evidence="2">The sequence shown here is derived from an EMBL/GenBank/DDBJ whole genome shotgun (WGS) entry which is preliminary data.</text>
</comment>
<dbReference type="Proteomes" id="UP001334248">
    <property type="component" value="Unassembled WGS sequence"/>
</dbReference>